<dbReference type="InterPro" id="IPR050153">
    <property type="entry name" value="Metal_Ion_Import_ABC"/>
</dbReference>
<dbReference type="InterPro" id="IPR003593">
    <property type="entry name" value="AAA+_ATPase"/>
</dbReference>
<evidence type="ECO:0000313" key="7">
    <source>
        <dbReference type="Proteomes" id="UP000595897"/>
    </source>
</evidence>
<reference evidence="6 7" key="1">
    <citation type="submission" date="2020-11" db="EMBL/GenBank/DDBJ databases">
        <title>Draft genome sequencing of a Lachnospiraceae strain isolated from anoxic soil subjected to BSD treatment.</title>
        <authorList>
            <person name="Uek A."/>
            <person name="Tonouchi A."/>
        </authorList>
    </citation>
    <scope>NUCLEOTIDE SEQUENCE [LARGE SCALE GENOMIC DNA]</scope>
    <source>
        <strain evidence="6 7">TB5</strain>
    </source>
</reference>
<gene>
    <name evidence="6" type="ORF">bsdtb5_24410</name>
</gene>
<accession>A0A7R7IDN5</accession>
<evidence type="ECO:0000259" key="5">
    <source>
        <dbReference type="PROSITE" id="PS50893"/>
    </source>
</evidence>
<organism evidence="6 7">
    <name type="scientific">Anaeromicropila herbilytica</name>
    <dbReference type="NCBI Taxonomy" id="2785025"/>
    <lineage>
        <taxon>Bacteria</taxon>
        <taxon>Bacillati</taxon>
        <taxon>Bacillota</taxon>
        <taxon>Clostridia</taxon>
        <taxon>Lachnospirales</taxon>
        <taxon>Lachnospiraceae</taxon>
        <taxon>Anaeromicropila</taxon>
    </lineage>
</organism>
<dbReference type="PANTHER" id="PTHR42734">
    <property type="entry name" value="METAL TRANSPORT SYSTEM ATP-BINDING PROTEIN TM_0124-RELATED"/>
    <property type="match status" value="1"/>
</dbReference>
<dbReference type="RefSeq" id="WP_271712290.1">
    <property type="nucleotide sequence ID" value="NZ_AP024169.1"/>
</dbReference>
<evidence type="ECO:0000256" key="1">
    <source>
        <dbReference type="ARBA" id="ARBA00005417"/>
    </source>
</evidence>
<dbReference type="PROSITE" id="PS50893">
    <property type="entry name" value="ABC_TRANSPORTER_2"/>
    <property type="match status" value="1"/>
</dbReference>
<evidence type="ECO:0000256" key="3">
    <source>
        <dbReference type="ARBA" id="ARBA00022741"/>
    </source>
</evidence>
<dbReference type="EMBL" id="AP024169">
    <property type="protein sequence ID" value="BCN31146.1"/>
    <property type="molecule type" value="Genomic_DNA"/>
</dbReference>
<keyword evidence="4 6" id="KW-0067">ATP-binding</keyword>
<feature type="domain" description="ABC transporter" evidence="5">
    <location>
        <begin position="2"/>
        <end position="224"/>
    </location>
</feature>
<protein>
    <submittedName>
        <fullName evidence="6">ABC transporter ATP-binding protein</fullName>
    </submittedName>
</protein>
<evidence type="ECO:0000313" key="6">
    <source>
        <dbReference type="EMBL" id="BCN31146.1"/>
    </source>
</evidence>
<dbReference type="Proteomes" id="UP000595897">
    <property type="component" value="Chromosome"/>
</dbReference>
<keyword evidence="3" id="KW-0547">Nucleotide-binding</keyword>
<name>A0A7R7IDN5_9FIRM</name>
<dbReference type="PANTHER" id="PTHR42734:SF17">
    <property type="entry name" value="METAL TRANSPORT SYSTEM ATP-BINDING PROTEIN TM_0124-RELATED"/>
    <property type="match status" value="1"/>
</dbReference>
<sequence>MITINNLCFSYNGAQPYILEHLNLEIEQGEYISIIGENGSGKSTLMRLLLGFLKPTIGSIVMNKNRIGYVPQKNDFSNTNFPITVFEAMNSYRRLLKIKEKDVILHSLQQVGMSEYGKSLMGDLSGGQTQKILIARALMGEPDLLILDEPSTGVDIESQKEIYQLLKRLTTEKGKTIIAVEHNLEAVFHNSTKIFHLKHGSGHLCDAQNYIKEYVKNKEGGEDDVTI</sequence>
<dbReference type="KEGG" id="ahb:bsdtb5_24410"/>
<evidence type="ECO:0000256" key="4">
    <source>
        <dbReference type="ARBA" id="ARBA00022840"/>
    </source>
</evidence>
<dbReference type="GO" id="GO:0016887">
    <property type="term" value="F:ATP hydrolysis activity"/>
    <property type="evidence" value="ECO:0007669"/>
    <property type="project" value="InterPro"/>
</dbReference>
<proteinExistence type="inferred from homology"/>
<dbReference type="Gene3D" id="3.40.50.300">
    <property type="entry name" value="P-loop containing nucleotide triphosphate hydrolases"/>
    <property type="match status" value="1"/>
</dbReference>
<keyword evidence="7" id="KW-1185">Reference proteome</keyword>
<comment type="similarity">
    <text evidence="1">Belongs to the ABC transporter superfamily.</text>
</comment>
<dbReference type="InterPro" id="IPR027417">
    <property type="entry name" value="P-loop_NTPase"/>
</dbReference>
<evidence type="ECO:0000256" key="2">
    <source>
        <dbReference type="ARBA" id="ARBA00022448"/>
    </source>
</evidence>
<dbReference type="InterPro" id="IPR003439">
    <property type="entry name" value="ABC_transporter-like_ATP-bd"/>
</dbReference>
<dbReference type="GO" id="GO:0005524">
    <property type="term" value="F:ATP binding"/>
    <property type="evidence" value="ECO:0007669"/>
    <property type="project" value="UniProtKB-KW"/>
</dbReference>
<dbReference type="SMART" id="SM00382">
    <property type="entry name" value="AAA"/>
    <property type="match status" value="1"/>
</dbReference>
<dbReference type="Pfam" id="PF00005">
    <property type="entry name" value="ABC_tran"/>
    <property type="match status" value="1"/>
</dbReference>
<keyword evidence="2" id="KW-0813">Transport</keyword>
<dbReference type="CDD" id="cd03235">
    <property type="entry name" value="ABC_Metallic_Cations"/>
    <property type="match status" value="1"/>
</dbReference>
<dbReference type="SUPFAM" id="SSF52540">
    <property type="entry name" value="P-loop containing nucleoside triphosphate hydrolases"/>
    <property type="match status" value="1"/>
</dbReference>
<dbReference type="AlphaFoldDB" id="A0A7R7IDN5"/>